<evidence type="ECO:0000313" key="2">
    <source>
        <dbReference type="EMBL" id="CAK9233382.1"/>
    </source>
</evidence>
<keyword evidence="3" id="KW-1185">Reference proteome</keyword>
<gene>
    <name evidence="2" type="ORF">CSSPTR1EN2_LOCUS21458</name>
</gene>
<evidence type="ECO:0000313" key="3">
    <source>
        <dbReference type="Proteomes" id="UP001497512"/>
    </source>
</evidence>
<dbReference type="EMBL" id="OZ019900">
    <property type="protein sequence ID" value="CAK9233382.1"/>
    <property type="molecule type" value="Genomic_DNA"/>
</dbReference>
<feature type="region of interest" description="Disordered" evidence="1">
    <location>
        <begin position="1"/>
        <end position="39"/>
    </location>
</feature>
<feature type="region of interest" description="Disordered" evidence="1">
    <location>
        <begin position="82"/>
        <end position="140"/>
    </location>
</feature>
<organism evidence="2 3">
    <name type="scientific">Sphagnum troendelagicum</name>
    <dbReference type="NCBI Taxonomy" id="128251"/>
    <lineage>
        <taxon>Eukaryota</taxon>
        <taxon>Viridiplantae</taxon>
        <taxon>Streptophyta</taxon>
        <taxon>Embryophyta</taxon>
        <taxon>Bryophyta</taxon>
        <taxon>Sphagnophytina</taxon>
        <taxon>Sphagnopsida</taxon>
        <taxon>Sphagnales</taxon>
        <taxon>Sphagnaceae</taxon>
        <taxon>Sphagnum</taxon>
    </lineage>
</organism>
<dbReference type="Proteomes" id="UP001497512">
    <property type="component" value="Chromosome 8"/>
</dbReference>
<feature type="compositionally biased region" description="Polar residues" evidence="1">
    <location>
        <begin position="82"/>
        <end position="100"/>
    </location>
</feature>
<accession>A0ABP0UY09</accession>
<reference evidence="2" key="1">
    <citation type="submission" date="2024-02" db="EMBL/GenBank/DDBJ databases">
        <authorList>
            <consortium name="ELIXIR-Norway"/>
            <consortium name="Elixir Norway"/>
        </authorList>
    </citation>
    <scope>NUCLEOTIDE SEQUENCE</scope>
</reference>
<feature type="compositionally biased region" description="Polar residues" evidence="1">
    <location>
        <begin position="119"/>
        <end position="135"/>
    </location>
</feature>
<sequence>MAPGTIAGCCGPSLQTSSQRHEMNAGSSGGGSSSSSTTTNLTTEVVLVVARSRRRTLSSMENWVQCLPLLCMCTPMRMSSGSSNPTSELCTTREQVSGNSAADAGDESEPAGFVVGGDHQQSGSSRFSDETTGGRTATKKHRIPELKACPPAPRKPRAIARKRVQPIRFFTSPELEAFFSQYKLQAVKF</sequence>
<protein>
    <submittedName>
        <fullName evidence="2">Uncharacterized protein</fullName>
    </submittedName>
</protein>
<name>A0ABP0UY09_9BRYO</name>
<evidence type="ECO:0000256" key="1">
    <source>
        <dbReference type="SAM" id="MobiDB-lite"/>
    </source>
</evidence>
<proteinExistence type="predicted"/>